<dbReference type="EMBL" id="LAZR01061033">
    <property type="protein sequence ID" value="KKK64411.1"/>
    <property type="molecule type" value="Genomic_DNA"/>
</dbReference>
<sequence length="71" mass="7708">SGLLISWPTLDWAIPVFSPLLKIGTLDPVFKRQPGDPAYIVSAGRGVLRSQGTEQPEVTTDTQSKSVSLRK</sequence>
<accession>A0A0F8ZWU9</accession>
<protein>
    <submittedName>
        <fullName evidence="2">Uncharacterized protein</fullName>
    </submittedName>
</protein>
<proteinExistence type="predicted"/>
<gene>
    <name evidence="2" type="ORF">LCGC14_2984460</name>
</gene>
<organism evidence="2">
    <name type="scientific">marine sediment metagenome</name>
    <dbReference type="NCBI Taxonomy" id="412755"/>
    <lineage>
        <taxon>unclassified sequences</taxon>
        <taxon>metagenomes</taxon>
        <taxon>ecological metagenomes</taxon>
    </lineage>
</organism>
<name>A0A0F8ZWU9_9ZZZZ</name>
<comment type="caution">
    <text evidence="2">The sequence shown here is derived from an EMBL/GenBank/DDBJ whole genome shotgun (WGS) entry which is preliminary data.</text>
</comment>
<evidence type="ECO:0000313" key="2">
    <source>
        <dbReference type="EMBL" id="KKK64411.1"/>
    </source>
</evidence>
<dbReference type="AlphaFoldDB" id="A0A0F8ZWU9"/>
<feature type="non-terminal residue" evidence="2">
    <location>
        <position position="1"/>
    </location>
</feature>
<reference evidence="2" key="1">
    <citation type="journal article" date="2015" name="Nature">
        <title>Complex archaea that bridge the gap between prokaryotes and eukaryotes.</title>
        <authorList>
            <person name="Spang A."/>
            <person name="Saw J.H."/>
            <person name="Jorgensen S.L."/>
            <person name="Zaremba-Niedzwiedzka K."/>
            <person name="Martijn J."/>
            <person name="Lind A.E."/>
            <person name="van Eijk R."/>
            <person name="Schleper C."/>
            <person name="Guy L."/>
            <person name="Ettema T.J."/>
        </authorList>
    </citation>
    <scope>NUCLEOTIDE SEQUENCE</scope>
</reference>
<feature type="region of interest" description="Disordered" evidence="1">
    <location>
        <begin position="50"/>
        <end position="71"/>
    </location>
</feature>
<evidence type="ECO:0000256" key="1">
    <source>
        <dbReference type="SAM" id="MobiDB-lite"/>
    </source>
</evidence>